<dbReference type="STRING" id="35525.A0A162PA16"/>
<dbReference type="InterPro" id="IPR048411">
    <property type="entry name" value="Htt_N_HEAT_rpt-1"/>
</dbReference>
<name>A0A162PA16_9CRUS</name>
<dbReference type="EMBL" id="LRGB01000512">
    <property type="protein sequence ID" value="KZS18666.1"/>
    <property type="molecule type" value="Genomic_DNA"/>
</dbReference>
<comment type="similarity">
    <text evidence="4">Belongs to the huntingtin family.</text>
</comment>
<feature type="chain" id="PRO_5013243950" evidence="8">
    <location>
        <begin position="16"/>
        <end position="2896"/>
    </location>
</feature>
<keyword evidence="10" id="KW-1185">Reference proteome</keyword>
<evidence type="ECO:0000256" key="6">
    <source>
        <dbReference type="ARBA" id="ARBA00023242"/>
    </source>
</evidence>
<keyword evidence="6" id="KW-0539">Nucleus</keyword>
<dbReference type="InterPro" id="IPR028426">
    <property type="entry name" value="Huntingtin_fam"/>
</dbReference>
<dbReference type="SUPFAM" id="SSF48371">
    <property type="entry name" value="ARM repeat"/>
    <property type="match status" value="2"/>
</dbReference>
<evidence type="ECO:0000256" key="7">
    <source>
        <dbReference type="SAM" id="Phobius"/>
    </source>
</evidence>
<comment type="caution">
    <text evidence="9">The sequence shown here is derived from an EMBL/GenBank/DDBJ whole genome shotgun (WGS) entry which is preliminary data.</text>
</comment>
<dbReference type="Proteomes" id="UP000076858">
    <property type="component" value="Unassembled WGS sequence"/>
</dbReference>
<keyword evidence="7" id="KW-0472">Membrane</keyword>
<dbReference type="GO" id="GO:0005634">
    <property type="term" value="C:nucleus"/>
    <property type="evidence" value="ECO:0007669"/>
    <property type="project" value="UniProtKB-SubCell"/>
</dbReference>
<comment type="subcellular location">
    <subcellularLocation>
        <location evidence="3">Cytoplasm</location>
    </subcellularLocation>
    <subcellularLocation>
        <location evidence="2">Nucleus</location>
    </subcellularLocation>
</comment>
<keyword evidence="8" id="KW-0732">Signal</keyword>
<evidence type="ECO:0000256" key="8">
    <source>
        <dbReference type="SAM" id="SignalP"/>
    </source>
</evidence>
<accession>A0A162PA16</accession>
<evidence type="ECO:0000256" key="5">
    <source>
        <dbReference type="ARBA" id="ARBA00022490"/>
    </source>
</evidence>
<evidence type="ECO:0000256" key="1">
    <source>
        <dbReference type="ARBA" id="ARBA00002907"/>
    </source>
</evidence>
<proteinExistence type="inferred from homology"/>
<evidence type="ECO:0000313" key="9">
    <source>
        <dbReference type="EMBL" id="KZS18666.1"/>
    </source>
</evidence>
<organism evidence="9 10">
    <name type="scientific">Daphnia magna</name>
    <dbReference type="NCBI Taxonomy" id="35525"/>
    <lineage>
        <taxon>Eukaryota</taxon>
        <taxon>Metazoa</taxon>
        <taxon>Ecdysozoa</taxon>
        <taxon>Arthropoda</taxon>
        <taxon>Crustacea</taxon>
        <taxon>Branchiopoda</taxon>
        <taxon>Diplostraca</taxon>
        <taxon>Cladocera</taxon>
        <taxon>Anomopoda</taxon>
        <taxon>Daphniidae</taxon>
        <taxon>Daphnia</taxon>
    </lineage>
</organism>
<gene>
    <name evidence="9" type="ORF">APZ42_015190</name>
</gene>
<keyword evidence="7" id="KW-1133">Transmembrane helix</keyword>
<dbReference type="Gene3D" id="1.25.10.10">
    <property type="entry name" value="Leucine-rich Repeat Variant"/>
    <property type="match status" value="1"/>
</dbReference>
<dbReference type="OrthoDB" id="6610237at2759"/>
<dbReference type="InterPro" id="IPR048413">
    <property type="entry name" value="Htt_C-HEAT_rpt"/>
</dbReference>
<dbReference type="InterPro" id="IPR016024">
    <property type="entry name" value="ARM-type_fold"/>
</dbReference>
<dbReference type="Pfam" id="PF12372">
    <property type="entry name" value="Htt_N-HEAT"/>
    <property type="match status" value="1"/>
</dbReference>
<evidence type="ECO:0000313" key="10">
    <source>
        <dbReference type="Proteomes" id="UP000076858"/>
    </source>
</evidence>
<feature type="transmembrane region" description="Helical" evidence="7">
    <location>
        <begin position="330"/>
        <end position="352"/>
    </location>
</feature>
<keyword evidence="7" id="KW-0812">Transmembrane</keyword>
<sequence>MRLLIGFALVSLAVGSTFFPTEKDEVDLVSTDQNDKVSGRIAVPPPNNLRKLYSDLSTCFIRKIITSLLAPTSAPIRNGGIVNAAPILNPVAAPIVNTGPVGALVSGGASQVFFSPVRINIDQSSQLYVPPGTDGRITVLLKNDGVGDFFLLSGGDDKNFFIQFDYSQIQLGPGQTLAVPGRIRVPQYANNVVSTLTIIVQRRTDNAISRRQVYIRTKSEPGEKWAPWCTIRTVTQCDSYLDESICSSRYWNMRAEIQDTEAGLLSVSIKPDGRFLGEDFIIGTNESIAVEQSVSCCTTGVDITAVDVRGNTATCRADQSDSIYLSSGDVAAITLGVLLLILLLVIIILAICSPNVQNHKDFVSYIASSIDSLIRLCDSKDSDIRLASDEGLYKVIKALLPLHSNRILVELCKQIKKSESPRILKLSMNRFAELCHLARRCAANAITVIISTNRKSDVLLALVVEYLTDQILLSEDISMTDTSVITGTLLTLKLLLPLFPSPFVPVKENNNHHLGSQSSKSVATMNAVAVERIVQIFELGVHYSFSSDHNVVNAALELLQQLLKMRTLLLAIPALKSANGLQGTRISLRGLSKENSQWNLTALPVAEESLLLEAEVHLVEFEKTNLDSTEIEVEIAEDSIITVGRDEQDELLKGTALTENDMLPAEKDLEETDVEQESCDVVDAPQVIDIGSLYDKTGCSPLLYCARHLSYSFLLSERKGQMKSDRSVRVSVKSLALNCLAHIGSLEPLIWNSYLSDSERSTDGRIAIIDVLQYCTHEDPQLRGQVSLLACMVLSSVISGFNLTGIESKTLVRIIDETLKDREAAASRLALQGLQHFLPMALEGSFCIETTPLLRSLLKLAENPYWLVRVDLLEVFTSFSWAALEFGIKNKTSFSLPMFQEAFLRKVAFTMIGDEDQRVRSAVANCIKCSVESWTTTKSPPSVVRLKSLASACNFSHQKLSSKTFAGVPLSINGLAEAYCDGPVNGNVVENLACFIDELYKLLVSSNSKFVKMGCLQALAELSRSYPPATYMEIYGCSPKGTCSLLKVCIALMTNSTLMLDLANHQSLITLSTQLFAGCVKVDLNAPESEIEDKEWHFLTGPLATIASHLLSHISRILNAFCCVLEDVNPLSVSIKAPLVTLPNPSALSPIRRKLRNSEGPILDKEDKSDEFARKSKPHILNPSNIGFFASQSLYVKFYELLKSTNATCKLNFDTVTSERLSSFIQSTLKALAALVEVYNFQDIGKHSEEVLNYLRIIITAEPVYCLQAVQQLLKALFGTNLAAVWYDEASRFKRGCISPNFSVTMKKDKSMSLSYGFDDYLYRDTVRQMTFNLTGERPSLITKFRTSVNKIGPDKTALTSYIRLFEPMVIKALKLYTVTSCPHVQKQVLDLLCELIHLCVNYCLLDADQVFLNFVIQQFEFLEEGFIPQVETLLPSMFRFLSLLSYDRFHSKTIISVPRIMQLAGGLMATGKDAELHVLPTLRPMVEDLFLSRERMSDNFKELETQKEVLINILLRLLQYHKVYPLITAILLQVQFENASKWKSLSKQICDALIPHLNKHSLFLDSDEALQMLYKLISHMDPPVVHESLLGLLQTFTPKQSEDLNSSATSNYHRVLACRLTVFKTLISVFDEAFLLDCLNEFNLSYLVNQRSDPLNVTPTENSPPDHILSSLLVDTLKLAFSHWKSKSFADSCGSTSISWKIDGFSFSVHLVLDLIALCRQLVNAEDFPVLRTAIRAELARDECKYPLFEVARELIPNNPIVFARVCALLAPEIHCFEADDMQQFFTGLNGSIAEAGYFLVLPGIMPKQEEKLKAFVSVHADLILSYSSETPVKKFFQNLVVDENLIKPLVKCVLAKSGLSLVAAAVSLFNIIEALQIANVEEILLEVISSFQSLSNGVVHKKLERLLLKMNFSSAESQLQCLEKAQEIILQSKNERWYSELMTKHRASLAYIPEMLRKIDKAFLLEFALSRNLKPIMWQEIVTQIHLDDLPGWFSNYSFLSFALGTGRKSKPDIFVRAKTYFLNMIDTTVFDNIKILPIARILSGMCKTIQPSELKDIFTPLEISILARVSLTFMAAMDSLQRSLVLLPASSAIVSIFCLELPSVWTNKETLPAVYKAIDALESLCIRLRNNTTFEHPSVTGLEHMNCPDPNFVSSAQQLSRIVTFLEQETHIPEVLHKDFLLIAIAFCRMPLFYSYTCIPPSVWNKGWNPVLAFDVERITFDLPIVPSYFLHDEVVLKEFIFRIERICWITKKKFEEIWMTFLGILNLQNEDNVRPEEQASVIQATCEAVHALTMVLQKNLPYRTSHTAPRANNLDEIPDFMHTELVKLRGKKLKELCNLLGDDCDVPSSCNSIYYFNRLSFRHIQRSIDQGSPSKKKAVSPEEITDIDIQSCVRFLVDLYSQWLQSSTTPYPLLVDIFRSLLHISDFFVDAQQFEWLLDNSFALYKQLLPDDPTSLESALTGCILKSASFTTLNSEYWDLIRKHCEASLYSQHISTRASGLDGLLYLLQKLARNPDLARTGSLVNLAMDYVGKWLNAENSGPTWYQSVVWSMAFYCGEHFAVLPYQHNAVVDFVVQCAIGWLAQNQQQPTEIQKEILQGLERLSVLGLLTPTWRFTVKREILAIIRNVDRDQILKGALRTLLSLVYSDFGSQLYQPGADPETMLAAMEWVGALFQRMKRGTDREAEILGQIMPVITCDIFPPADILNRILSEFITARPSVACCLTPTIFKVFGTARSQGQQSLVVEWILLSLSNFTRSLSDESANSVWNVLCFFTAASSNPWLQSVFPLVNQPVNPKNPMEVEIFVASALDFRNQLDDQQRSTLVSIFFSARDNSSFFAAVDVALKGKTYSWRMIHLFLVTSSVKQMVNWQTPIHRACVIDDIHSGHDCVVN</sequence>
<evidence type="ECO:0000256" key="2">
    <source>
        <dbReference type="ARBA" id="ARBA00004123"/>
    </source>
</evidence>
<protein>
    <submittedName>
        <fullName evidence="9">Putative Huntingtin</fullName>
    </submittedName>
</protein>
<dbReference type="PANTHER" id="PTHR10170">
    <property type="entry name" value="HUNTINGTON DISEASE PROTEIN"/>
    <property type="match status" value="1"/>
</dbReference>
<feature type="signal peptide" evidence="8">
    <location>
        <begin position="1"/>
        <end position="15"/>
    </location>
</feature>
<evidence type="ECO:0000256" key="4">
    <source>
        <dbReference type="ARBA" id="ARBA00007153"/>
    </source>
</evidence>
<dbReference type="GO" id="GO:0005737">
    <property type="term" value="C:cytoplasm"/>
    <property type="evidence" value="ECO:0007669"/>
    <property type="project" value="UniProtKB-SubCell"/>
</dbReference>
<dbReference type="InterPro" id="IPR024613">
    <property type="entry name" value="Huntingtin_N_HEAT_rpt-2"/>
</dbReference>
<reference evidence="9 10" key="1">
    <citation type="submission" date="2016-03" db="EMBL/GenBank/DDBJ databases">
        <title>EvidentialGene: Evidence-directed Construction of Genes on Genomes.</title>
        <authorList>
            <person name="Gilbert D.G."/>
            <person name="Choi J.-H."/>
            <person name="Mockaitis K."/>
            <person name="Colbourne J."/>
            <person name="Pfrender M."/>
        </authorList>
    </citation>
    <scope>NUCLEOTIDE SEQUENCE [LARGE SCALE GENOMIC DNA]</scope>
    <source>
        <strain evidence="9 10">Xinb3</strain>
        <tissue evidence="9">Complete organism</tissue>
    </source>
</reference>
<dbReference type="Pfam" id="PF20927">
    <property type="entry name" value="Htt_C-HEAT"/>
    <property type="match status" value="2"/>
</dbReference>
<keyword evidence="5" id="KW-0963">Cytoplasm</keyword>
<dbReference type="PANTHER" id="PTHR10170:SF10">
    <property type="entry name" value="HUNTINGTIN"/>
    <property type="match status" value="1"/>
</dbReference>
<dbReference type="InterPro" id="IPR011989">
    <property type="entry name" value="ARM-like"/>
</dbReference>
<evidence type="ECO:0000256" key="3">
    <source>
        <dbReference type="ARBA" id="ARBA00004496"/>
    </source>
</evidence>
<comment type="function">
    <text evidence="1">May play a role in microtubule-mediated transport or vesicle function.</text>
</comment>
<dbReference type="Pfam" id="PF20926">
    <property type="entry name" value="Htt_N-HEAT_1"/>
    <property type="match status" value="1"/>
</dbReference>